<dbReference type="PANTHER" id="PTHR37984">
    <property type="entry name" value="PROTEIN CBG26694"/>
    <property type="match status" value="1"/>
</dbReference>
<dbReference type="GO" id="GO:0003676">
    <property type="term" value="F:nucleic acid binding"/>
    <property type="evidence" value="ECO:0007669"/>
    <property type="project" value="InterPro"/>
</dbReference>
<dbReference type="InterPro" id="IPR050951">
    <property type="entry name" value="Retrovirus_Pol_polyprotein"/>
</dbReference>
<dbReference type="EMBL" id="SBJO01000219">
    <property type="protein sequence ID" value="KAF9762049.1"/>
    <property type="molecule type" value="Genomic_DNA"/>
</dbReference>
<dbReference type="GO" id="GO:0003964">
    <property type="term" value="F:RNA-directed DNA polymerase activity"/>
    <property type="evidence" value="ECO:0007669"/>
    <property type="project" value="UniProtKB-KW"/>
</dbReference>
<evidence type="ECO:0000256" key="3">
    <source>
        <dbReference type="ARBA" id="ARBA00022722"/>
    </source>
</evidence>
<gene>
    <name evidence="8" type="primary">pol_189</name>
    <name evidence="8" type="ORF">NGRA_2248</name>
</gene>
<evidence type="ECO:0000256" key="4">
    <source>
        <dbReference type="ARBA" id="ARBA00022759"/>
    </source>
</evidence>
<evidence type="ECO:0000256" key="2">
    <source>
        <dbReference type="ARBA" id="ARBA00022695"/>
    </source>
</evidence>
<evidence type="ECO:0000256" key="1">
    <source>
        <dbReference type="ARBA" id="ARBA00022679"/>
    </source>
</evidence>
<comment type="caution">
    <text evidence="8">The sequence shown here is derived from an EMBL/GenBank/DDBJ whole genome shotgun (WGS) entry which is preliminary data.</text>
</comment>
<keyword evidence="2" id="KW-0548">Nucleotidyltransferase</keyword>
<feature type="domain" description="Reverse transcriptase RNase H-like" evidence="7">
    <location>
        <begin position="71"/>
        <end position="170"/>
    </location>
</feature>
<dbReference type="InterPro" id="IPR043502">
    <property type="entry name" value="DNA/RNA_pol_sf"/>
</dbReference>
<dbReference type="GO" id="GO:0004519">
    <property type="term" value="F:endonuclease activity"/>
    <property type="evidence" value="ECO:0007669"/>
    <property type="project" value="UniProtKB-KW"/>
</dbReference>
<keyword evidence="3" id="KW-0540">Nuclease</keyword>
<reference evidence="8 9" key="1">
    <citation type="journal article" date="2020" name="Genome Biol. Evol.">
        <title>Comparative genomics of strictly vertically transmitted, feminizing microsporidia endosymbionts of amphipod crustaceans.</title>
        <authorList>
            <person name="Cormier A."/>
            <person name="Chebbi M.A."/>
            <person name="Giraud I."/>
            <person name="Wattier R."/>
            <person name="Teixeira M."/>
            <person name="Gilbert C."/>
            <person name="Rigaud T."/>
            <person name="Cordaux R."/>
        </authorList>
    </citation>
    <scope>NUCLEOTIDE SEQUENCE [LARGE SCALE GENOMIC DNA]</scope>
    <source>
        <strain evidence="8 9">Ou3-Ou53</strain>
    </source>
</reference>
<dbReference type="AlphaFoldDB" id="A0A9P6GWZ1"/>
<dbReference type="InterPro" id="IPR043128">
    <property type="entry name" value="Rev_trsase/Diguanyl_cyclase"/>
</dbReference>
<name>A0A9P6GWZ1_9MICR</name>
<dbReference type="InterPro" id="IPR012337">
    <property type="entry name" value="RNaseH-like_sf"/>
</dbReference>
<dbReference type="CDD" id="cd09274">
    <property type="entry name" value="RNase_HI_RT_Ty3"/>
    <property type="match status" value="1"/>
</dbReference>
<dbReference type="FunFam" id="3.10.20.370:FF:000001">
    <property type="entry name" value="Retrovirus-related Pol polyprotein from transposon 17.6-like protein"/>
    <property type="match status" value="1"/>
</dbReference>
<organism evidence="8 9">
    <name type="scientific">Nosema granulosis</name>
    <dbReference type="NCBI Taxonomy" id="83296"/>
    <lineage>
        <taxon>Eukaryota</taxon>
        <taxon>Fungi</taxon>
        <taxon>Fungi incertae sedis</taxon>
        <taxon>Microsporidia</taxon>
        <taxon>Nosematidae</taxon>
        <taxon>Nosema</taxon>
    </lineage>
</organism>
<dbReference type="Gene3D" id="3.10.20.370">
    <property type="match status" value="1"/>
</dbReference>
<dbReference type="InterPro" id="IPR036397">
    <property type="entry name" value="RNaseH_sf"/>
</dbReference>
<proteinExistence type="predicted"/>
<keyword evidence="9" id="KW-1185">Reference proteome</keyword>
<keyword evidence="4" id="KW-0255">Endonuclease</keyword>
<dbReference type="Gene3D" id="3.30.70.270">
    <property type="match status" value="1"/>
</dbReference>
<dbReference type="OrthoDB" id="7691805at2759"/>
<evidence type="ECO:0000256" key="6">
    <source>
        <dbReference type="ARBA" id="ARBA00022918"/>
    </source>
</evidence>
<sequence>MESFLGTINYCGKFVQNVTKDTAYLYGLMRKKVNYDWSKVEKDEKLISAVQALKDRVGNAHTLAVPKGSGRFIITTDASDLGIGAIFSQEQDGVERVISYYSKAHSKAERNYSTTEKELLAVIKTLQNFRPYLLCRKFLLRTDHMAIKWLFSSRNMKGRLARWSLSVQEYDMEIEHVRGQVNPSDSLSRMSLKTCQVHTEQKVNLEKAHLDMGHASVKTMEYKYGKQGIAGLREKLEQILKKCGICQRAGLGYRRGYIIPTKSKDINDLWELDLVGPLPINRRGQRYILTMIDHYSKRGDVRPLYTKEAGGGPGSN</sequence>
<protein>
    <submittedName>
        <fullName evidence="8">Retrovirus-related Pol polyprotein from transposon 17.6</fullName>
    </submittedName>
</protein>
<keyword evidence="5" id="KW-0378">Hydrolase</keyword>
<dbReference type="GO" id="GO:0016787">
    <property type="term" value="F:hydrolase activity"/>
    <property type="evidence" value="ECO:0007669"/>
    <property type="project" value="UniProtKB-KW"/>
</dbReference>
<keyword evidence="1" id="KW-0808">Transferase</keyword>
<dbReference type="Gene3D" id="3.30.420.10">
    <property type="entry name" value="Ribonuclease H-like superfamily/Ribonuclease H"/>
    <property type="match status" value="1"/>
</dbReference>
<accession>A0A9P6GWZ1</accession>
<evidence type="ECO:0000313" key="8">
    <source>
        <dbReference type="EMBL" id="KAF9762049.1"/>
    </source>
</evidence>
<evidence type="ECO:0000256" key="5">
    <source>
        <dbReference type="ARBA" id="ARBA00022801"/>
    </source>
</evidence>
<dbReference type="InterPro" id="IPR041373">
    <property type="entry name" value="RT_RNaseH"/>
</dbReference>
<dbReference type="SUPFAM" id="SSF56672">
    <property type="entry name" value="DNA/RNA polymerases"/>
    <property type="match status" value="1"/>
</dbReference>
<evidence type="ECO:0000259" key="7">
    <source>
        <dbReference type="Pfam" id="PF17917"/>
    </source>
</evidence>
<keyword evidence="6" id="KW-0695">RNA-directed DNA polymerase</keyword>
<dbReference type="Proteomes" id="UP000740883">
    <property type="component" value="Unassembled WGS sequence"/>
</dbReference>
<dbReference type="PANTHER" id="PTHR37984:SF5">
    <property type="entry name" value="PROTEIN NYNRIN-LIKE"/>
    <property type="match status" value="1"/>
</dbReference>
<dbReference type="SUPFAM" id="SSF53098">
    <property type="entry name" value="Ribonuclease H-like"/>
    <property type="match status" value="1"/>
</dbReference>
<evidence type="ECO:0000313" key="9">
    <source>
        <dbReference type="Proteomes" id="UP000740883"/>
    </source>
</evidence>
<dbReference type="Pfam" id="PF17917">
    <property type="entry name" value="RT_RNaseH"/>
    <property type="match status" value="1"/>
</dbReference>